<accession>A0A7J6LZ73</accession>
<comment type="caution">
    <text evidence="2">The sequence shown here is derived from an EMBL/GenBank/DDBJ whole genome shotgun (WGS) entry which is preliminary data.</text>
</comment>
<organism evidence="2 3">
    <name type="scientific">Perkinsus olseni</name>
    <name type="common">Perkinsus atlanticus</name>
    <dbReference type="NCBI Taxonomy" id="32597"/>
    <lineage>
        <taxon>Eukaryota</taxon>
        <taxon>Sar</taxon>
        <taxon>Alveolata</taxon>
        <taxon>Perkinsozoa</taxon>
        <taxon>Perkinsea</taxon>
        <taxon>Perkinsida</taxon>
        <taxon>Perkinsidae</taxon>
        <taxon>Perkinsus</taxon>
    </lineage>
</organism>
<dbReference type="Proteomes" id="UP000572268">
    <property type="component" value="Unassembled WGS sequence"/>
</dbReference>
<name>A0A7J6LZ73_PEROL</name>
<dbReference type="EMBL" id="JABANN010000255">
    <property type="protein sequence ID" value="KAF4664593.1"/>
    <property type="molecule type" value="Genomic_DNA"/>
</dbReference>
<feature type="region of interest" description="Disordered" evidence="1">
    <location>
        <begin position="158"/>
        <end position="178"/>
    </location>
</feature>
<evidence type="ECO:0000313" key="2">
    <source>
        <dbReference type="EMBL" id="KAF4664593.1"/>
    </source>
</evidence>
<protein>
    <submittedName>
        <fullName evidence="2">Uncharacterized protein</fullName>
    </submittedName>
</protein>
<feature type="compositionally biased region" description="Low complexity" evidence="1">
    <location>
        <begin position="158"/>
        <end position="175"/>
    </location>
</feature>
<sequence>MLFRILPLSEHQSPEDTTVDIDDGDRILEPSCDDYIVAELASPASTAVRERPPLVTTNRASLLSADEEELMDMILREFNIPLPFKMRFGLFSSLVVVVRSFATVEVADQCHDYCRELLGADSYCRYHNEQYYCRGGLPSTSPCQPRVDCAVQSSAPATAPFSSPADEPAGGPPEAQVQGSGALTGCDNYCQELNPDVVSYCKLFLSPPTCKHGGQLCRPNQECTTGYYNPSAPSAPGTGAATTKNIMRTTTAPTQGAAPNSRPGCAGAAPAGEEDVFWWTEWPSGLYTKVQWTEGISAVGTLLISYYRRLLRLLTTNCAYMRVTKLILRVLHPQFPPGVSSSDRLWYPDGDVTKSVLYTELLTKLGGTSVREIFMLPYVFDEVSREGWLSIAPTKGKVMSGVFHLLNEYNAKLSSIKFSGITVDYEEMKHVPTEYDLFWDPQGEADFKDGTNFEVGVAIGFDQVGRFEEWPWISHFYLEMYDFFRPTAYISQTADSRFLLYENMPSKMVNYVVNEAVDKVVQAAYVEHQSRAHLMWSMQFQGDQCVYPLNSGKCGYNHEFGSWDAAPFNEFLRIIKGKLAHNSQGIYHYDFLPYSMIPDDMHQCLSNGCS</sequence>
<dbReference type="AlphaFoldDB" id="A0A7J6LZ73"/>
<evidence type="ECO:0000313" key="3">
    <source>
        <dbReference type="Proteomes" id="UP000572268"/>
    </source>
</evidence>
<evidence type="ECO:0000256" key="1">
    <source>
        <dbReference type="SAM" id="MobiDB-lite"/>
    </source>
</evidence>
<reference evidence="2 3" key="1">
    <citation type="submission" date="2020-04" db="EMBL/GenBank/DDBJ databases">
        <title>Perkinsus olseni comparative genomics.</title>
        <authorList>
            <person name="Bogema D.R."/>
        </authorList>
    </citation>
    <scope>NUCLEOTIDE SEQUENCE [LARGE SCALE GENOMIC DNA]</scope>
    <source>
        <strain evidence="2">ATCC PRA-31</strain>
    </source>
</reference>
<gene>
    <name evidence="2" type="ORF">FOL46_004143</name>
</gene>
<proteinExistence type="predicted"/>